<name>A0A078MPH6_9MICC</name>
<gene>
    <name evidence="1" type="ORF">BN1051_00113</name>
</gene>
<dbReference type="PATRIC" id="fig|1461584.3.peg.109"/>
<dbReference type="EMBL" id="LN483070">
    <property type="protein sequence ID" value="CEA06756.1"/>
    <property type="molecule type" value="Genomic_DNA"/>
</dbReference>
<organism evidence="1">
    <name type="scientific">Arthrobacter saudimassiliensis</name>
    <dbReference type="NCBI Taxonomy" id="1461584"/>
    <lineage>
        <taxon>Bacteria</taxon>
        <taxon>Bacillati</taxon>
        <taxon>Actinomycetota</taxon>
        <taxon>Actinomycetes</taxon>
        <taxon>Micrococcales</taxon>
        <taxon>Micrococcaceae</taxon>
        <taxon>Arthrobacter</taxon>
    </lineage>
</organism>
<reference evidence="1" key="1">
    <citation type="submission" date="2014-07" db="EMBL/GenBank/DDBJ databases">
        <authorList>
            <person name="Urmite Genomes Urmite Genomes"/>
        </authorList>
    </citation>
    <scope>NUCLEOTIDE SEQUENCE</scope>
    <source>
        <strain evidence="1">11W110_air</strain>
    </source>
</reference>
<dbReference type="AlphaFoldDB" id="A0A078MPH6"/>
<sequence>MTSAALAVPIAIFVIPSYNKNNPAEIECTVTSAEGGLESASARGAVSWWSVTIHTSDCGTLSMSSGITEANRDSVAASLEPGEKYVFSIGSLTKAALGAYRMLGVQPEVYAFESAA</sequence>
<protein>
    <submittedName>
        <fullName evidence="1">Uncharacterized protein</fullName>
    </submittedName>
</protein>
<proteinExistence type="predicted"/>
<accession>A0A078MPH6</accession>
<evidence type="ECO:0000313" key="1">
    <source>
        <dbReference type="EMBL" id="CEA06756.1"/>
    </source>
</evidence>